<comment type="cofactor">
    <cofactor evidence="1">
        <name>Mg(2+)</name>
        <dbReference type="ChEBI" id="CHEBI:18420"/>
    </cofactor>
</comment>
<evidence type="ECO:0000313" key="7">
    <source>
        <dbReference type="EMBL" id="KRO18918.1"/>
    </source>
</evidence>
<dbReference type="InterPro" id="IPR000086">
    <property type="entry name" value="NUDIX_hydrolase_dom"/>
</dbReference>
<dbReference type="EMBL" id="JQCE01000001">
    <property type="protein sequence ID" value="KRO18918.1"/>
    <property type="molecule type" value="Genomic_DNA"/>
</dbReference>
<proteinExistence type="inferred from homology"/>
<dbReference type="InterPro" id="IPR020084">
    <property type="entry name" value="NUDIX_hydrolase_CS"/>
</dbReference>
<dbReference type="InterPro" id="IPR015797">
    <property type="entry name" value="NUDIX_hydrolase-like_dom_sf"/>
</dbReference>
<dbReference type="SUPFAM" id="SSF55811">
    <property type="entry name" value="Nudix"/>
    <property type="match status" value="1"/>
</dbReference>
<dbReference type="GO" id="GO:0046872">
    <property type="term" value="F:metal ion binding"/>
    <property type="evidence" value="ECO:0007669"/>
    <property type="project" value="UniProtKB-KW"/>
</dbReference>
<keyword evidence="3" id="KW-0479">Metal-binding</keyword>
<dbReference type="Pfam" id="PF00293">
    <property type="entry name" value="NUDIX"/>
    <property type="match status" value="1"/>
</dbReference>
<evidence type="ECO:0000256" key="4">
    <source>
        <dbReference type="ARBA" id="ARBA00022801"/>
    </source>
</evidence>
<keyword evidence="5" id="KW-0460">Magnesium</keyword>
<dbReference type="PATRIC" id="fig|1293598.4.peg.71"/>
<dbReference type="GO" id="GO:0005737">
    <property type="term" value="C:cytoplasm"/>
    <property type="evidence" value="ECO:0007669"/>
    <property type="project" value="TreeGrafter"/>
</dbReference>
<keyword evidence="4" id="KW-0378">Hydrolase</keyword>
<dbReference type="PANTHER" id="PTHR43758">
    <property type="entry name" value="7,8-DIHYDRO-8-OXOGUANINE TRIPHOSPHATASE"/>
    <property type="match status" value="1"/>
</dbReference>
<name>A0A0R2MZK0_9LACO</name>
<dbReference type="STRING" id="1293598.IV56_GL000070"/>
<feature type="domain" description="Nudix hydrolase" evidence="6">
    <location>
        <begin position="4"/>
        <end position="135"/>
    </location>
</feature>
<dbReference type="AlphaFoldDB" id="A0A0R2MZK0"/>
<sequence length="156" mass="17551">MTKMTKAYTLIVVETASGFLLINRAKPPYRGMWNALGGKIEADESPMMGANRELMEESGLTDVALHDRGLIHWYVDGSLRGDLYLFTGQTDWSLPQPKQTREGILATVSRDWLLTDNLGVVPDLSAVLPTLLAGERHTYRSDFRGEHFERLVIEDD</sequence>
<evidence type="ECO:0000256" key="3">
    <source>
        <dbReference type="ARBA" id="ARBA00022723"/>
    </source>
</evidence>
<evidence type="ECO:0000256" key="5">
    <source>
        <dbReference type="ARBA" id="ARBA00022842"/>
    </source>
</evidence>
<dbReference type="PROSITE" id="PS00893">
    <property type="entry name" value="NUDIX_BOX"/>
    <property type="match status" value="1"/>
</dbReference>
<comment type="similarity">
    <text evidence="2">Belongs to the Nudix hydrolase family.</text>
</comment>
<accession>A0A0R2MZK0</accession>
<keyword evidence="8" id="KW-1185">Reference proteome</keyword>
<dbReference type="Proteomes" id="UP000050969">
    <property type="component" value="Unassembled WGS sequence"/>
</dbReference>
<dbReference type="CDD" id="cd18886">
    <property type="entry name" value="NUDIX_MutT_Nudt1"/>
    <property type="match status" value="1"/>
</dbReference>
<dbReference type="GO" id="GO:0016818">
    <property type="term" value="F:hydrolase activity, acting on acid anhydrides, in phosphorus-containing anhydrides"/>
    <property type="evidence" value="ECO:0007669"/>
    <property type="project" value="TreeGrafter"/>
</dbReference>
<reference evidence="7 8" key="1">
    <citation type="journal article" date="2015" name="Genome Announc.">
        <title>Expanding the biotechnology potential of lactobacilli through comparative genomics of 213 strains and associated genera.</title>
        <authorList>
            <person name="Sun Z."/>
            <person name="Harris H.M."/>
            <person name="McCann A."/>
            <person name="Guo C."/>
            <person name="Argimon S."/>
            <person name="Zhang W."/>
            <person name="Yang X."/>
            <person name="Jeffery I.B."/>
            <person name="Cooney J.C."/>
            <person name="Kagawa T.F."/>
            <person name="Liu W."/>
            <person name="Song Y."/>
            <person name="Salvetti E."/>
            <person name="Wrobel A."/>
            <person name="Rasinkangas P."/>
            <person name="Parkhill J."/>
            <person name="Rea M.C."/>
            <person name="O'Sullivan O."/>
            <person name="Ritari J."/>
            <person name="Douillard F.P."/>
            <person name="Paul Ross R."/>
            <person name="Yang R."/>
            <person name="Briner A.E."/>
            <person name="Felis G.E."/>
            <person name="de Vos W.M."/>
            <person name="Barrangou R."/>
            <person name="Klaenhammer T.R."/>
            <person name="Caufield P.W."/>
            <person name="Cui Y."/>
            <person name="Zhang H."/>
            <person name="O'Toole P.W."/>
        </authorList>
    </citation>
    <scope>NUCLEOTIDE SEQUENCE [LARGE SCALE GENOMIC DNA]</scope>
    <source>
        <strain evidence="7 8">DSM 24301</strain>
    </source>
</reference>
<evidence type="ECO:0000256" key="2">
    <source>
        <dbReference type="ARBA" id="ARBA00005582"/>
    </source>
</evidence>
<protein>
    <submittedName>
        <fullName evidence="7">ADP-ribose pyrophosphatase</fullName>
    </submittedName>
</protein>
<gene>
    <name evidence="7" type="ORF">IV56_GL000070</name>
</gene>
<dbReference type="PROSITE" id="PS51462">
    <property type="entry name" value="NUDIX"/>
    <property type="match status" value="1"/>
</dbReference>
<organism evidence="7 8">
    <name type="scientific">Lacticaseibacillus saniviri JCM 17471 = DSM 24301</name>
    <dbReference type="NCBI Taxonomy" id="1293598"/>
    <lineage>
        <taxon>Bacteria</taxon>
        <taxon>Bacillati</taxon>
        <taxon>Bacillota</taxon>
        <taxon>Bacilli</taxon>
        <taxon>Lactobacillales</taxon>
        <taxon>Lactobacillaceae</taxon>
        <taxon>Lacticaseibacillus</taxon>
    </lineage>
</organism>
<dbReference type="Gene3D" id="3.90.79.10">
    <property type="entry name" value="Nucleoside Triphosphate Pyrophosphohydrolase"/>
    <property type="match status" value="1"/>
</dbReference>
<evidence type="ECO:0000313" key="8">
    <source>
        <dbReference type="Proteomes" id="UP000050969"/>
    </source>
</evidence>
<comment type="caution">
    <text evidence="7">The sequence shown here is derived from an EMBL/GenBank/DDBJ whole genome shotgun (WGS) entry which is preliminary data.</text>
</comment>
<evidence type="ECO:0000256" key="1">
    <source>
        <dbReference type="ARBA" id="ARBA00001946"/>
    </source>
</evidence>
<evidence type="ECO:0000259" key="6">
    <source>
        <dbReference type="PROSITE" id="PS51462"/>
    </source>
</evidence>
<dbReference type="PANTHER" id="PTHR43758:SF2">
    <property type="entry name" value="OXIDIZED PURINE NUCLEOSIDE TRIPHOSPHATE HYDROLASE"/>
    <property type="match status" value="1"/>
</dbReference>